<gene>
    <name evidence="1" type="primary">WBGene00282685</name>
</gene>
<reference evidence="2" key="1">
    <citation type="journal article" date="2008" name="Nat. Genet.">
        <title>The Pristionchus pacificus genome provides a unique perspective on nematode lifestyle and parasitism.</title>
        <authorList>
            <person name="Dieterich C."/>
            <person name="Clifton S.W."/>
            <person name="Schuster L.N."/>
            <person name="Chinwalla A."/>
            <person name="Delehaunty K."/>
            <person name="Dinkelacker I."/>
            <person name="Fulton L."/>
            <person name="Fulton R."/>
            <person name="Godfrey J."/>
            <person name="Minx P."/>
            <person name="Mitreva M."/>
            <person name="Roeseler W."/>
            <person name="Tian H."/>
            <person name="Witte H."/>
            <person name="Yang S.P."/>
            <person name="Wilson R.K."/>
            <person name="Sommer R.J."/>
        </authorList>
    </citation>
    <scope>NUCLEOTIDE SEQUENCE [LARGE SCALE GENOMIC DNA]</scope>
    <source>
        <strain evidence="2">PS312</strain>
    </source>
</reference>
<dbReference type="AlphaFoldDB" id="A0A2A6BR24"/>
<evidence type="ECO:0000313" key="1">
    <source>
        <dbReference type="EnsemblMetazoa" id="PPA44316.1"/>
    </source>
</evidence>
<keyword evidence="2" id="KW-1185">Reference proteome</keyword>
<name>A0A2A6BR24_PRIPA</name>
<proteinExistence type="predicted"/>
<evidence type="ECO:0000313" key="2">
    <source>
        <dbReference type="Proteomes" id="UP000005239"/>
    </source>
</evidence>
<sequence>MSTTLAHFHTRVATREGGGGGEVERRGGVAYPPAAVIKRGWPGTVSRQAPPTFHASEAPRGAPLAPAWQPQ</sequence>
<dbReference type="Proteomes" id="UP000005239">
    <property type="component" value="Unassembled WGS sequence"/>
</dbReference>
<reference evidence="1" key="2">
    <citation type="submission" date="2022-06" db="UniProtKB">
        <authorList>
            <consortium name="EnsemblMetazoa"/>
        </authorList>
    </citation>
    <scope>IDENTIFICATION</scope>
    <source>
        <strain evidence="1">PS312</strain>
    </source>
</reference>
<dbReference type="EnsemblMetazoa" id="PPA44316.1">
    <property type="protein sequence ID" value="PPA44316.1"/>
    <property type="gene ID" value="WBGene00282685"/>
</dbReference>
<protein>
    <submittedName>
        <fullName evidence="1">Uncharacterized protein</fullName>
    </submittedName>
</protein>
<accession>A0A8R1Z455</accession>
<accession>A0A2A6BR24</accession>
<organism evidence="1 2">
    <name type="scientific">Pristionchus pacificus</name>
    <name type="common">Parasitic nematode worm</name>
    <dbReference type="NCBI Taxonomy" id="54126"/>
    <lineage>
        <taxon>Eukaryota</taxon>
        <taxon>Metazoa</taxon>
        <taxon>Ecdysozoa</taxon>
        <taxon>Nematoda</taxon>
        <taxon>Chromadorea</taxon>
        <taxon>Rhabditida</taxon>
        <taxon>Rhabditina</taxon>
        <taxon>Diplogasteromorpha</taxon>
        <taxon>Diplogasteroidea</taxon>
        <taxon>Neodiplogasteridae</taxon>
        <taxon>Pristionchus</taxon>
    </lineage>
</organism>